<reference evidence="5 6" key="1">
    <citation type="submission" date="2018-04" db="EMBL/GenBank/DDBJ databases">
        <title>Camelliibacillus theae gen. nov., sp. nov., isolated from Pu'er tea.</title>
        <authorList>
            <person name="Niu L."/>
        </authorList>
    </citation>
    <scope>NUCLEOTIDE SEQUENCE [LARGE SCALE GENOMIC DNA]</scope>
    <source>
        <strain evidence="5 6">T8</strain>
    </source>
</reference>
<accession>A0A2U1K1B8</accession>
<comment type="caution">
    <text evidence="5">The sequence shown here is derived from an EMBL/GenBank/DDBJ whole genome shotgun (WGS) entry which is preliminary data.</text>
</comment>
<dbReference type="Pfam" id="PF03480">
    <property type="entry name" value="DctP"/>
    <property type="match status" value="1"/>
</dbReference>
<dbReference type="PROSITE" id="PS51257">
    <property type="entry name" value="PROKAR_LIPOPROTEIN"/>
    <property type="match status" value="1"/>
</dbReference>
<organism evidence="5 6">
    <name type="scientific">Pueribacillus theae</name>
    <dbReference type="NCBI Taxonomy" id="2171751"/>
    <lineage>
        <taxon>Bacteria</taxon>
        <taxon>Bacillati</taxon>
        <taxon>Bacillota</taxon>
        <taxon>Bacilli</taxon>
        <taxon>Bacillales</taxon>
        <taxon>Bacillaceae</taxon>
        <taxon>Pueribacillus</taxon>
    </lineage>
</organism>
<evidence type="ECO:0000256" key="1">
    <source>
        <dbReference type="ARBA" id="ARBA00009023"/>
    </source>
</evidence>
<keyword evidence="3" id="KW-0732">Signal</keyword>
<dbReference type="AlphaFoldDB" id="A0A2U1K1B8"/>
<dbReference type="Proteomes" id="UP000245998">
    <property type="component" value="Unassembled WGS sequence"/>
</dbReference>
<dbReference type="InterPro" id="IPR018389">
    <property type="entry name" value="DctP_fam"/>
</dbReference>
<dbReference type="GO" id="GO:0055085">
    <property type="term" value="P:transmembrane transport"/>
    <property type="evidence" value="ECO:0007669"/>
    <property type="project" value="InterPro"/>
</dbReference>
<evidence type="ECO:0000256" key="3">
    <source>
        <dbReference type="ARBA" id="ARBA00022729"/>
    </source>
</evidence>
<protein>
    <recommendedName>
        <fullName evidence="7">C4-dicarboxylate ABC transporter substrate-binding protein</fullName>
    </recommendedName>
</protein>
<dbReference type="InterPro" id="IPR004682">
    <property type="entry name" value="TRAP_DctP"/>
</dbReference>
<dbReference type="NCBIfam" id="TIGR00787">
    <property type="entry name" value="dctP"/>
    <property type="match status" value="1"/>
</dbReference>
<evidence type="ECO:0000256" key="4">
    <source>
        <dbReference type="SAM" id="MobiDB-lite"/>
    </source>
</evidence>
<dbReference type="NCBIfam" id="NF037995">
    <property type="entry name" value="TRAP_S1"/>
    <property type="match status" value="1"/>
</dbReference>
<dbReference type="PANTHER" id="PTHR33376:SF7">
    <property type="entry name" value="C4-DICARBOXYLATE-BINDING PROTEIN DCTB"/>
    <property type="match status" value="1"/>
</dbReference>
<dbReference type="OrthoDB" id="9776801at2"/>
<dbReference type="EMBL" id="QCZG01000020">
    <property type="protein sequence ID" value="PWA10758.1"/>
    <property type="molecule type" value="Genomic_DNA"/>
</dbReference>
<dbReference type="Gene3D" id="3.40.190.170">
    <property type="entry name" value="Bacterial extracellular solute-binding protein, family 7"/>
    <property type="match status" value="1"/>
</dbReference>
<evidence type="ECO:0008006" key="7">
    <source>
        <dbReference type="Google" id="ProtNLM"/>
    </source>
</evidence>
<keyword evidence="6" id="KW-1185">Reference proteome</keyword>
<dbReference type="InterPro" id="IPR038404">
    <property type="entry name" value="TRAP_DctP_sf"/>
</dbReference>
<dbReference type="CDD" id="cd13603">
    <property type="entry name" value="PBP2_TRAP_Siap_TeaA_like"/>
    <property type="match status" value="1"/>
</dbReference>
<name>A0A2U1K1B8_9BACI</name>
<evidence type="ECO:0000256" key="2">
    <source>
        <dbReference type="ARBA" id="ARBA00022448"/>
    </source>
</evidence>
<feature type="region of interest" description="Disordered" evidence="4">
    <location>
        <begin position="32"/>
        <end position="54"/>
    </location>
</feature>
<dbReference type="GO" id="GO:0030288">
    <property type="term" value="C:outer membrane-bounded periplasmic space"/>
    <property type="evidence" value="ECO:0007669"/>
    <property type="project" value="InterPro"/>
</dbReference>
<dbReference type="PANTHER" id="PTHR33376">
    <property type="match status" value="1"/>
</dbReference>
<evidence type="ECO:0000313" key="5">
    <source>
        <dbReference type="EMBL" id="PWA10758.1"/>
    </source>
</evidence>
<proteinExistence type="inferred from homology"/>
<evidence type="ECO:0000313" key="6">
    <source>
        <dbReference type="Proteomes" id="UP000245998"/>
    </source>
</evidence>
<sequence>MNKGDVQLKEFTNAKILALFLALILVIASGCSSSSSNEETGNTGSSSDDSGSNEETFTITLAHSGPSEGTGIQEALLKLKNEIEEKSDGRIKFELYPNGQLGGEREVLEGVQNGNITATFTTTGVAGNFVPEMEIFDIPFVLESKEQARHAIREGGPVLEKLGPKFEEKGLKLLGFGDEGFRVLSTKDLPVKSVEDLKGLKVRTQESSNHIDAWNALETNPTPIPFPELYTALQQGTVDAQETPFEIIAMSKLYEVQKYAIDMKMVYQYFPIMMNLEFYQSLPDDLKAIVDDCFSEALQNAIAFTDERDEEYVKTLEDNGVEVSEITGEGLKPFREKAQPIVLKNVREKIGDELVDLYLEEASSK</sequence>
<dbReference type="PIRSF" id="PIRSF006470">
    <property type="entry name" value="DctB"/>
    <property type="match status" value="1"/>
</dbReference>
<keyword evidence="2" id="KW-0813">Transport</keyword>
<dbReference type="SUPFAM" id="SSF53850">
    <property type="entry name" value="Periplasmic binding protein-like II"/>
    <property type="match status" value="1"/>
</dbReference>
<gene>
    <name evidence="5" type="ORF">DCC39_10750</name>
</gene>
<comment type="similarity">
    <text evidence="1">Belongs to the bacterial solute-binding protein 7 family.</text>
</comment>